<gene>
    <name evidence="1" type="ORF">EII38_02195</name>
</gene>
<dbReference type="InterPro" id="IPR029064">
    <property type="entry name" value="Ribosomal_eL30-like_sf"/>
</dbReference>
<dbReference type="PIRSF" id="PIRSF034303">
    <property type="entry name" value="DUF1694"/>
    <property type="match status" value="1"/>
</dbReference>
<dbReference type="AlphaFoldDB" id="A0A3P1VEC9"/>
<keyword evidence="2" id="KW-1185">Reference proteome</keyword>
<dbReference type="EMBL" id="RQZA01000001">
    <property type="protein sequence ID" value="RRD32569.1"/>
    <property type="molecule type" value="Genomic_DNA"/>
</dbReference>
<dbReference type="Pfam" id="PF07997">
    <property type="entry name" value="DUF1694"/>
    <property type="match status" value="1"/>
</dbReference>
<evidence type="ECO:0000313" key="1">
    <source>
        <dbReference type="EMBL" id="RRD32569.1"/>
    </source>
</evidence>
<name>A0A3P1VEC9_9STRE</name>
<reference evidence="1 2" key="1">
    <citation type="submission" date="2018-11" db="EMBL/GenBank/DDBJ databases">
        <title>Genomes From Bacteria Associated with the Canine Oral Cavity: a Test Case for Automated Genome-Based Taxonomic Assignment.</title>
        <authorList>
            <person name="Coil D.A."/>
            <person name="Jospin G."/>
            <person name="Darling A.E."/>
            <person name="Wallis C."/>
            <person name="Davis I.J."/>
            <person name="Harris S."/>
            <person name="Eisen J.A."/>
            <person name="Holcombe L.J."/>
            <person name="O'Flynn C."/>
        </authorList>
    </citation>
    <scope>NUCLEOTIDE SEQUENCE [LARGE SCALE GENOMIC DNA]</scope>
    <source>
        <strain evidence="1 2">OH4621_COT-116</strain>
    </source>
</reference>
<dbReference type="RefSeq" id="WP_124775659.1">
    <property type="nucleotide sequence ID" value="NZ_RQZA01000001.1"/>
</dbReference>
<evidence type="ECO:0000313" key="2">
    <source>
        <dbReference type="Proteomes" id="UP000281771"/>
    </source>
</evidence>
<comment type="caution">
    <text evidence="1">The sequence shown here is derived from an EMBL/GenBank/DDBJ whole genome shotgun (WGS) entry which is preliminary data.</text>
</comment>
<proteinExistence type="predicted"/>
<dbReference type="InterPro" id="IPR012543">
    <property type="entry name" value="DUF1694"/>
</dbReference>
<organism evidence="1 2">
    <name type="scientific">Streptococcus minor</name>
    <dbReference type="NCBI Taxonomy" id="229549"/>
    <lineage>
        <taxon>Bacteria</taxon>
        <taxon>Bacillati</taxon>
        <taxon>Bacillota</taxon>
        <taxon>Bacilli</taxon>
        <taxon>Lactobacillales</taxon>
        <taxon>Streptococcaceae</taxon>
        <taxon>Streptococcus</taxon>
    </lineage>
</organism>
<protein>
    <submittedName>
        <fullName evidence="1">DUF1694 domain-containing protein</fullName>
    </submittedName>
</protein>
<accession>A0A3P1VEC9</accession>
<dbReference type="SUPFAM" id="SSF160515">
    <property type="entry name" value="YueI-like"/>
    <property type="match status" value="1"/>
</dbReference>
<dbReference type="Gene3D" id="3.30.1330.30">
    <property type="match status" value="1"/>
</dbReference>
<dbReference type="Proteomes" id="UP000281771">
    <property type="component" value="Unassembled WGS sequence"/>
</dbReference>
<sequence>MTDLNQTILQKASGEKRLNPDEQRLYMGTFRERVLLVLSFNEAVNASVQQQFATICQTLKGEYSTLTLKISPKLSDTLQISYMKEAQVQQIAVSIIDEKIATSPFALLFHADHAVNQEQIALSEKFPNLLEKPKSQPTEKKGFWQKLFGG</sequence>